<evidence type="ECO:0000313" key="2">
    <source>
        <dbReference type="Proteomes" id="UP000501570"/>
    </source>
</evidence>
<evidence type="ECO:0000313" key="1">
    <source>
        <dbReference type="EMBL" id="QIY89401.1"/>
    </source>
</evidence>
<dbReference type="Gene3D" id="1.25.10.10">
    <property type="entry name" value="Leucine-rich Repeat Variant"/>
    <property type="match status" value="1"/>
</dbReference>
<name>A0ABX6KL71_CHRGL</name>
<organism evidence="1 2">
    <name type="scientific">Chryseobacterium gallinarum</name>
    <dbReference type="NCBI Taxonomy" id="1324352"/>
    <lineage>
        <taxon>Bacteria</taxon>
        <taxon>Pseudomonadati</taxon>
        <taxon>Bacteroidota</taxon>
        <taxon>Flavobacteriia</taxon>
        <taxon>Flavobacteriales</taxon>
        <taxon>Weeksellaceae</taxon>
        <taxon>Chryseobacterium group</taxon>
        <taxon>Chryseobacterium</taxon>
    </lineage>
</organism>
<dbReference type="EMBL" id="CP050995">
    <property type="protein sequence ID" value="QIY89401.1"/>
    <property type="molecule type" value="Genomic_DNA"/>
</dbReference>
<keyword evidence="2" id="KW-1185">Reference proteome</keyword>
<dbReference type="Proteomes" id="UP000501570">
    <property type="component" value="Chromosome"/>
</dbReference>
<protein>
    <submittedName>
        <fullName evidence="1">HEAT repeat domain-containing protein</fullName>
    </submittedName>
</protein>
<sequence>MTIEEVFQDKTIKAKAKVSIIGDWLINKELPVDELIVYAEKQKAIDKATCIEALEYATKKNPEIADENTFLYVTQSLKNDEPRIKWESAKVIGNVAKLFPNELAKAIKNLLPNAESTGTVVRWATAYALAEILKLKTDNNKTLLSKIEKLSEKEEDNGVKKKYLDALKKVNK</sequence>
<dbReference type="InterPro" id="IPR011989">
    <property type="entry name" value="ARM-like"/>
</dbReference>
<gene>
    <name evidence="1" type="ORF">FOB44_01490</name>
</gene>
<accession>A0ABX6KL71</accession>
<dbReference type="InterPro" id="IPR016024">
    <property type="entry name" value="ARM-type_fold"/>
</dbReference>
<proteinExistence type="predicted"/>
<dbReference type="SUPFAM" id="SSF48371">
    <property type="entry name" value="ARM repeat"/>
    <property type="match status" value="1"/>
</dbReference>
<reference evidence="1 2" key="1">
    <citation type="submission" date="2019-09" db="EMBL/GenBank/DDBJ databases">
        <title>FDA dAtabase for Regulatory Grade micrObial Sequences (FDA-ARGOS): Supporting development and validation of Infectious Disease Dx tests.</title>
        <authorList>
            <person name="Sciortino C."/>
            <person name="Tallon L."/>
            <person name="Sadzewicz L."/>
            <person name="Vavikolanu K."/>
            <person name="Mehta A."/>
            <person name="Aluvathingal J."/>
            <person name="Nadendla S."/>
            <person name="Nandy P."/>
            <person name="Geyer C."/>
            <person name="Yan Y."/>
            <person name="Sichtig H."/>
        </authorList>
    </citation>
    <scope>NUCLEOTIDE SEQUENCE [LARGE SCALE GENOMIC DNA]</scope>
    <source>
        <strain evidence="1 2">FDAARGOS_636</strain>
    </source>
</reference>
<dbReference type="RefSeq" id="WP_168237387.1">
    <property type="nucleotide sequence ID" value="NZ_CP050995.1"/>
</dbReference>